<name>A0A6B4JNS8_CLOBO</name>
<evidence type="ECO:0000313" key="5">
    <source>
        <dbReference type="EMBL" id="NFV26473.1"/>
    </source>
</evidence>
<reference evidence="5 6" key="1">
    <citation type="submission" date="2019-04" db="EMBL/GenBank/DDBJ databases">
        <title>Genome sequencing of Clostridium botulinum Groups I-IV and Clostridium butyricum.</title>
        <authorList>
            <person name="Brunt J."/>
            <person name="Van Vliet A.H.M."/>
            <person name="Stringer S.C."/>
            <person name="Carter A.T."/>
            <person name="Peck M.W."/>
        </authorList>
    </citation>
    <scope>NUCLEOTIDE SEQUENCE [LARGE SCALE GENOMIC DNA]</scope>
    <source>
        <strain evidence="5 6">BL81</strain>
    </source>
</reference>
<protein>
    <recommendedName>
        <fullName evidence="4">SD-repeat containing protein B domain-containing protein</fullName>
    </recommendedName>
</protein>
<gene>
    <name evidence="5" type="ORF">FDG31_09880</name>
</gene>
<proteinExistence type="predicted"/>
<dbReference type="GO" id="GO:0005576">
    <property type="term" value="C:extracellular region"/>
    <property type="evidence" value="ECO:0007669"/>
    <property type="project" value="UniProtKB-SubCell"/>
</dbReference>
<comment type="caution">
    <text evidence="5">The sequence shown here is derived from an EMBL/GenBank/DDBJ whole genome shotgun (WGS) entry which is preliminary data.</text>
</comment>
<dbReference type="SUPFAM" id="SSF117074">
    <property type="entry name" value="Hypothetical protein PA1324"/>
    <property type="match status" value="1"/>
</dbReference>
<dbReference type="AlphaFoldDB" id="A0A6B4JNS8"/>
<evidence type="ECO:0000259" key="4">
    <source>
        <dbReference type="Pfam" id="PF17210"/>
    </source>
</evidence>
<keyword evidence="3" id="KW-0732">Signal</keyword>
<evidence type="ECO:0000256" key="1">
    <source>
        <dbReference type="ARBA" id="ARBA00004613"/>
    </source>
</evidence>
<feature type="domain" description="SD-repeat containing protein B" evidence="4">
    <location>
        <begin position="90"/>
        <end position="146"/>
    </location>
</feature>
<organism evidence="5 6">
    <name type="scientific">Clostridium botulinum</name>
    <dbReference type="NCBI Taxonomy" id="1491"/>
    <lineage>
        <taxon>Bacteria</taxon>
        <taxon>Bacillati</taxon>
        <taxon>Bacillota</taxon>
        <taxon>Clostridia</taxon>
        <taxon>Eubacteriales</taxon>
        <taxon>Clostridiaceae</taxon>
        <taxon>Clostridium</taxon>
    </lineage>
</organism>
<accession>A0A6B4JNS8</accession>
<evidence type="ECO:0000256" key="3">
    <source>
        <dbReference type="ARBA" id="ARBA00022729"/>
    </source>
</evidence>
<evidence type="ECO:0000313" key="6">
    <source>
        <dbReference type="Proteomes" id="UP000486903"/>
    </source>
</evidence>
<dbReference type="Pfam" id="PF17210">
    <property type="entry name" value="SdrD_B"/>
    <property type="match status" value="1"/>
</dbReference>
<sequence length="177" mass="20528">MNKYKFNDELDCEFIEYYDEKYDTTNLLNESYYNNCNLDDCSENYNIDYTLDNYLNEECTKKNSSYSISGAVYIKNYYNASPAGNLSCSIVELYTCDNIFLKRFITDSCGKYCFNNLSPGRYKIRVIANDNYELAQDTCNSNFDLCTGLSNVLTIHNNSIYNLNVLLIPVSDYSDYC</sequence>
<dbReference type="InterPro" id="IPR033764">
    <property type="entry name" value="Sdr_B"/>
</dbReference>
<dbReference type="InterPro" id="IPR013783">
    <property type="entry name" value="Ig-like_fold"/>
</dbReference>
<comment type="subcellular location">
    <subcellularLocation>
        <location evidence="1">Secreted</location>
    </subcellularLocation>
</comment>
<evidence type="ECO:0000256" key="2">
    <source>
        <dbReference type="ARBA" id="ARBA00022525"/>
    </source>
</evidence>
<dbReference type="RefSeq" id="WP_003371778.1">
    <property type="nucleotide sequence ID" value="NZ_JACBBA010000004.1"/>
</dbReference>
<dbReference type="EMBL" id="SXFB01000006">
    <property type="protein sequence ID" value="NFV26473.1"/>
    <property type="molecule type" value="Genomic_DNA"/>
</dbReference>
<dbReference type="Gene3D" id="2.60.40.10">
    <property type="entry name" value="Immunoglobulins"/>
    <property type="match status" value="1"/>
</dbReference>
<dbReference type="Proteomes" id="UP000486903">
    <property type="component" value="Unassembled WGS sequence"/>
</dbReference>
<keyword evidence="2" id="KW-0964">Secreted</keyword>